<gene>
    <name evidence="2" type="ORF">CHU32_20520</name>
    <name evidence="1" type="ORF">CHU33_19505</name>
</gene>
<evidence type="ECO:0000313" key="1">
    <source>
        <dbReference type="EMBL" id="POP42534.1"/>
    </source>
</evidence>
<evidence type="ECO:0000313" key="4">
    <source>
        <dbReference type="Proteomes" id="UP000247005"/>
    </source>
</evidence>
<keyword evidence="3" id="KW-1185">Reference proteome</keyword>
<dbReference type="RefSeq" id="WP_103677727.1">
    <property type="nucleotide sequence ID" value="NZ_PQGD01000018.1"/>
</dbReference>
<evidence type="ECO:0008006" key="5">
    <source>
        <dbReference type="Google" id="ProtNLM"/>
    </source>
</evidence>
<organism evidence="2 4">
    <name type="scientific">Superficieibacter electus</name>
    <dbReference type="NCBI Taxonomy" id="2022662"/>
    <lineage>
        <taxon>Bacteria</taxon>
        <taxon>Pseudomonadati</taxon>
        <taxon>Pseudomonadota</taxon>
        <taxon>Gammaproteobacteria</taxon>
        <taxon>Enterobacterales</taxon>
        <taxon>Enterobacteriaceae</taxon>
        <taxon>Superficieibacter</taxon>
    </lineage>
</organism>
<dbReference type="Proteomes" id="UP000247005">
    <property type="component" value="Unassembled WGS sequence"/>
</dbReference>
<dbReference type="AlphaFoldDB" id="A0A2P5GKP3"/>
<proteinExistence type="predicted"/>
<reference evidence="3 4" key="1">
    <citation type="submission" date="2018-01" db="EMBL/GenBank/DDBJ databases">
        <title>Superficieibacter electus gen. nov., sp. nov., an extended-spectrum beta-lactamase possessing member of the Enterobacteriaceae family, isolated from intensive care unit surfaces.</title>
        <authorList>
            <person name="Potter R.F."/>
            <person name="D'Souza A.W."/>
        </authorList>
    </citation>
    <scope>NUCLEOTIDE SEQUENCE [LARGE SCALE GENOMIC DNA]</scope>
    <source>
        <strain evidence="2 4">BP-1</strain>
        <strain evidence="1 3">BP-2</strain>
    </source>
</reference>
<dbReference type="EMBL" id="PQGE01000019">
    <property type="protein sequence ID" value="POP42534.1"/>
    <property type="molecule type" value="Genomic_DNA"/>
</dbReference>
<dbReference type="EMBL" id="PQGD01000018">
    <property type="protein sequence ID" value="POP45148.1"/>
    <property type="molecule type" value="Genomic_DNA"/>
</dbReference>
<name>A0A2P5GKP3_9ENTR</name>
<evidence type="ECO:0000313" key="3">
    <source>
        <dbReference type="Proteomes" id="UP000237073"/>
    </source>
</evidence>
<evidence type="ECO:0000313" key="2">
    <source>
        <dbReference type="EMBL" id="POP45148.1"/>
    </source>
</evidence>
<accession>A0A2P5GKP3</accession>
<sequence length="76" mass="9097">MTDIVPFDFKKHWLDLPPAERESFAEDAGTTSHYIRTHLIGRRKIPGKRLMEGLFRACRIRQWVRTKSEIATFFYR</sequence>
<dbReference type="OrthoDB" id="6458773at2"/>
<protein>
    <recommendedName>
        <fullName evidence="5">Transcriptional regulator</fullName>
    </recommendedName>
</protein>
<dbReference type="Proteomes" id="UP000237073">
    <property type="component" value="Unassembled WGS sequence"/>
</dbReference>
<comment type="caution">
    <text evidence="2">The sequence shown here is derived from an EMBL/GenBank/DDBJ whole genome shotgun (WGS) entry which is preliminary data.</text>
</comment>